<feature type="coiled-coil region" evidence="1">
    <location>
        <begin position="208"/>
        <end position="235"/>
    </location>
</feature>
<evidence type="ECO:0000313" key="3">
    <source>
        <dbReference type="Proteomes" id="UP000199438"/>
    </source>
</evidence>
<dbReference type="OrthoDB" id="1420856at2"/>
<gene>
    <name evidence="2" type="ORF">SAMN04487907_10316</name>
</gene>
<evidence type="ECO:0000313" key="2">
    <source>
        <dbReference type="EMBL" id="SFC22360.1"/>
    </source>
</evidence>
<dbReference type="RefSeq" id="WP_139219169.1">
    <property type="nucleotide sequence ID" value="NZ_FOKV01000003.1"/>
</dbReference>
<dbReference type="Proteomes" id="UP000199438">
    <property type="component" value="Unassembled WGS sequence"/>
</dbReference>
<dbReference type="AlphaFoldDB" id="A0A1I1HMV7"/>
<keyword evidence="1" id="KW-0175">Coiled coil</keyword>
<reference evidence="3" key="1">
    <citation type="submission" date="2016-10" db="EMBL/GenBank/DDBJ databases">
        <authorList>
            <person name="Varghese N."/>
            <person name="Submissions S."/>
        </authorList>
    </citation>
    <scope>NUCLEOTIDE SEQUENCE [LARGE SCALE GENOMIC DNA]</scope>
    <source>
        <strain evidence="3">DSM 24499</strain>
    </source>
</reference>
<protein>
    <submittedName>
        <fullName evidence="2">Uncharacterized protein</fullName>
    </submittedName>
</protein>
<accession>A0A1I1HMV7</accession>
<organism evidence="2 3">
    <name type="scientific">Zunongwangia mangrovi</name>
    <dbReference type="NCBI Taxonomy" id="1334022"/>
    <lineage>
        <taxon>Bacteria</taxon>
        <taxon>Pseudomonadati</taxon>
        <taxon>Bacteroidota</taxon>
        <taxon>Flavobacteriia</taxon>
        <taxon>Flavobacteriales</taxon>
        <taxon>Flavobacteriaceae</taxon>
        <taxon>Zunongwangia</taxon>
    </lineage>
</organism>
<sequence length="239" mass="28069">MMMKERNENGKKPSNTQEISISDCLHKINSKFELNEQEINKIYDLEEAIISGVYLTEEGSFNPENGEFVTENIPGNGKICIKYFQKLPYPKFLILKKIEASENEINLNSIYNQLEENILFFEEARKASKRMIFKRLFENHKTQALKTIEDLNKSFSRSIIHRKTDEKALADRLHFLQKKGRNYVLNKAMYLENKLAEAISTKLVQPELKSKRHKLETINNELKQNIAELKRFQNTVLLR</sequence>
<evidence type="ECO:0000256" key="1">
    <source>
        <dbReference type="SAM" id="Coils"/>
    </source>
</evidence>
<keyword evidence="3" id="KW-1185">Reference proteome</keyword>
<dbReference type="EMBL" id="FOKV01000003">
    <property type="protein sequence ID" value="SFC22360.1"/>
    <property type="molecule type" value="Genomic_DNA"/>
</dbReference>
<proteinExistence type="predicted"/>
<name>A0A1I1HMV7_9FLAO</name>